<evidence type="ECO:0000313" key="3">
    <source>
        <dbReference type="Proteomes" id="UP000076567"/>
    </source>
</evidence>
<dbReference type="OrthoDB" id="2905506at2"/>
<comment type="caution">
    <text evidence="2">The sequence shown here is derived from an EMBL/GenBank/DDBJ whole genome shotgun (WGS) entry which is preliminary data.</text>
</comment>
<gene>
    <name evidence="2" type="ORF">AWM68_17855</name>
</gene>
<dbReference type="AlphaFoldDB" id="A0A165NXD1"/>
<name>A0A165NXD1_9BACL</name>
<dbReference type="GO" id="GO:0005840">
    <property type="term" value="C:ribosome"/>
    <property type="evidence" value="ECO:0007669"/>
    <property type="project" value="UniProtKB-KW"/>
</dbReference>
<accession>A0A165NXD1</accession>
<dbReference type="GO" id="GO:0003676">
    <property type="term" value="F:nucleic acid binding"/>
    <property type="evidence" value="ECO:0007669"/>
    <property type="project" value="InterPro"/>
</dbReference>
<dbReference type="InterPro" id="IPR003029">
    <property type="entry name" value="S1_domain"/>
</dbReference>
<reference evidence="3" key="1">
    <citation type="submission" date="2016-01" db="EMBL/GenBank/DDBJ databases">
        <title>Draft genome of Chromobacterium sp. F49.</title>
        <authorList>
            <person name="Hong K.W."/>
        </authorList>
    </citation>
    <scope>NUCLEOTIDE SEQUENCE [LARGE SCALE GENOMIC DNA]</scope>
    <source>
        <strain evidence="3">P7IIIA</strain>
    </source>
</reference>
<keyword evidence="2" id="KW-0687">Ribonucleoprotein</keyword>
<dbReference type="Gene3D" id="2.40.50.140">
    <property type="entry name" value="Nucleic acid-binding proteins"/>
    <property type="match status" value="1"/>
</dbReference>
<keyword evidence="3" id="KW-1185">Reference proteome</keyword>
<feature type="domain" description="S1 motif" evidence="1">
    <location>
        <begin position="133"/>
        <end position="203"/>
    </location>
</feature>
<dbReference type="SMART" id="SM00316">
    <property type="entry name" value="S1"/>
    <property type="match status" value="2"/>
</dbReference>
<dbReference type="RefSeq" id="WP_066238618.1">
    <property type="nucleotide sequence ID" value="NZ_LRFC01000006.1"/>
</dbReference>
<dbReference type="Proteomes" id="UP000076567">
    <property type="component" value="Unassembled WGS sequence"/>
</dbReference>
<dbReference type="EMBL" id="LRFC01000006">
    <property type="protein sequence ID" value="KZE68035.1"/>
    <property type="molecule type" value="Genomic_DNA"/>
</dbReference>
<evidence type="ECO:0000313" key="2">
    <source>
        <dbReference type="EMBL" id="KZE68035.1"/>
    </source>
</evidence>
<protein>
    <submittedName>
        <fullName evidence="2">Ribosomal protein S1 domain protein</fullName>
    </submittedName>
</protein>
<dbReference type="Pfam" id="PF00575">
    <property type="entry name" value="S1"/>
    <property type="match status" value="1"/>
</dbReference>
<dbReference type="InterPro" id="IPR012340">
    <property type="entry name" value="NA-bd_OB-fold"/>
</dbReference>
<proteinExistence type="predicted"/>
<evidence type="ECO:0000259" key="1">
    <source>
        <dbReference type="PROSITE" id="PS50126"/>
    </source>
</evidence>
<organism evidence="2 3">
    <name type="scientific">Fictibacillus phosphorivorans</name>
    <dbReference type="NCBI Taxonomy" id="1221500"/>
    <lineage>
        <taxon>Bacteria</taxon>
        <taxon>Bacillati</taxon>
        <taxon>Bacillota</taxon>
        <taxon>Bacilli</taxon>
        <taxon>Bacillales</taxon>
        <taxon>Fictibacillaceae</taxon>
        <taxon>Fictibacillus</taxon>
    </lineage>
</organism>
<sequence>MTETMTQSWTTNEQLNHLAQIKRDREIVKGVVTSVGSKKAKVLENGKYVPKQVEVATFLLEGGVTAYCSKDEFSEFEFKSLNGFTGTMQEFVIEHLDLEDKIAIVSVKKADDIKKAKFFNQLQQLEASGDLKNQVFEGTVWGVNPKSRRVFVRVNGADCFMLPNDWSWERGRNIEQSVDRGEKITVKVRRFDKEQGLIQVSRRHTMEDPFKKLEALMGMDTVAGRISGVDPVHGIFVQLDVGLEVKGIKPSYLEEPVVGDIVACKVRTIDKKNRHAKVVLVSYPRGKKKRKDVGAFLFE</sequence>
<dbReference type="PROSITE" id="PS50126">
    <property type="entry name" value="S1"/>
    <property type="match status" value="1"/>
</dbReference>
<keyword evidence="2" id="KW-0689">Ribosomal protein</keyword>
<dbReference type="SUPFAM" id="SSF50249">
    <property type="entry name" value="Nucleic acid-binding proteins"/>
    <property type="match status" value="1"/>
</dbReference>